<dbReference type="NCBIfam" id="TIGR00802">
    <property type="entry name" value="nico"/>
    <property type="match status" value="1"/>
</dbReference>
<dbReference type="HOGENOM" id="CLU_036094_2_0_7"/>
<dbReference type="GO" id="GO:0012505">
    <property type="term" value="C:endomembrane system"/>
    <property type="evidence" value="ECO:0007669"/>
    <property type="project" value="UniProtKB-SubCell"/>
</dbReference>
<comment type="similarity">
    <text evidence="2 8">Belongs to the NiCoT transporter (TC 2.A.52) family.</text>
</comment>
<dbReference type="GO" id="GO:0005886">
    <property type="term" value="C:plasma membrane"/>
    <property type="evidence" value="ECO:0007669"/>
    <property type="project" value="UniProtKB-SubCell"/>
</dbReference>
<comment type="subcellular location">
    <subcellularLocation>
        <location evidence="8">Cell membrane</location>
        <topology evidence="8">Multi-pass membrane protein</topology>
    </subcellularLocation>
    <subcellularLocation>
        <location evidence="1">Endomembrane system</location>
        <topology evidence="1">Multi-pass membrane protein</topology>
    </subcellularLocation>
</comment>
<keyword evidence="3 8" id="KW-0813">Transport</keyword>
<feature type="transmembrane region" description="Helical" evidence="8">
    <location>
        <begin position="207"/>
        <end position="228"/>
    </location>
</feature>
<keyword evidence="4" id="KW-0533">Nickel</keyword>
<feature type="transmembrane region" description="Helical" evidence="8">
    <location>
        <begin position="298"/>
        <end position="317"/>
    </location>
</feature>
<evidence type="ECO:0000313" key="9">
    <source>
        <dbReference type="EMBL" id="CBY83288.1"/>
    </source>
</evidence>
<evidence type="ECO:0000256" key="5">
    <source>
        <dbReference type="ARBA" id="ARBA00022692"/>
    </source>
</evidence>
<dbReference type="EMBL" id="FQ670179">
    <property type="protein sequence ID" value="CBY83288.1"/>
    <property type="molecule type" value="Genomic_DNA"/>
</dbReference>
<proteinExistence type="inferred from homology"/>
<dbReference type="STRING" id="936155.HFELIS_12040"/>
<feature type="transmembrane region" description="Helical" evidence="8">
    <location>
        <begin position="249"/>
        <end position="272"/>
    </location>
</feature>
<evidence type="ECO:0000256" key="3">
    <source>
        <dbReference type="ARBA" id="ARBA00022448"/>
    </source>
</evidence>
<feature type="transmembrane region" description="Helical" evidence="8">
    <location>
        <begin position="109"/>
        <end position="135"/>
    </location>
</feature>
<keyword evidence="5 8" id="KW-0812">Transmembrane</keyword>
<keyword evidence="10" id="KW-1185">Reference proteome</keyword>
<dbReference type="OrthoDB" id="9776706at2"/>
<organism evidence="9 10">
    <name type="scientific">Helicobacter felis (strain ATCC 49179 / CCUG 28539 / NCTC 12436 / CS1)</name>
    <dbReference type="NCBI Taxonomy" id="936155"/>
    <lineage>
        <taxon>Bacteria</taxon>
        <taxon>Pseudomonadati</taxon>
        <taxon>Campylobacterota</taxon>
        <taxon>Epsilonproteobacteria</taxon>
        <taxon>Campylobacterales</taxon>
        <taxon>Helicobacteraceae</taxon>
        <taxon>Helicobacter</taxon>
    </lineage>
</organism>
<evidence type="ECO:0000256" key="4">
    <source>
        <dbReference type="ARBA" id="ARBA00022596"/>
    </source>
</evidence>
<evidence type="ECO:0000256" key="1">
    <source>
        <dbReference type="ARBA" id="ARBA00004127"/>
    </source>
</evidence>
<dbReference type="GeneID" id="36133674"/>
<dbReference type="InterPro" id="IPR011541">
    <property type="entry name" value="Ni/Co_transpt_high_affinity"/>
</dbReference>
<dbReference type="AlphaFoldDB" id="E7A961"/>
<protein>
    <recommendedName>
        <fullName evidence="8">Nickel/cobalt efflux system</fullName>
    </recommendedName>
</protein>
<evidence type="ECO:0000256" key="6">
    <source>
        <dbReference type="ARBA" id="ARBA00022989"/>
    </source>
</evidence>
<name>E7A961_HELFC</name>
<dbReference type="RefSeq" id="WP_013469652.1">
    <property type="nucleotide sequence ID" value="NC_014810.2"/>
</dbReference>
<dbReference type="PANTHER" id="PTHR31611:SF0">
    <property type="entry name" value="HIGH-AFFINITY NICKEL TRANSPORT PROTEIN NIC1"/>
    <property type="match status" value="1"/>
</dbReference>
<dbReference type="GO" id="GO:0015099">
    <property type="term" value="F:nickel cation transmembrane transporter activity"/>
    <property type="evidence" value="ECO:0007669"/>
    <property type="project" value="UniProtKB-UniRule"/>
</dbReference>
<evidence type="ECO:0000256" key="7">
    <source>
        <dbReference type="ARBA" id="ARBA00023136"/>
    </source>
</evidence>
<dbReference type="PANTHER" id="PTHR31611">
    <property type="entry name" value="HIGH-AFFINITY NICKEL TRANSPORT PROTEIN NIC1"/>
    <property type="match status" value="1"/>
</dbReference>
<dbReference type="InterPro" id="IPR004688">
    <property type="entry name" value="Ni/Co_transpt"/>
</dbReference>
<dbReference type="eggNOG" id="COG3376">
    <property type="taxonomic scope" value="Bacteria"/>
</dbReference>
<evidence type="ECO:0000256" key="8">
    <source>
        <dbReference type="RuleBase" id="RU362101"/>
    </source>
</evidence>
<keyword evidence="6 8" id="KW-1133">Transmembrane helix</keyword>
<dbReference type="KEGG" id="hfe:HFELIS_12040"/>
<accession>E7A961</accession>
<sequence>MYAWLPYGVVITFLHLLVIILLVLADNATLYGTALTAYILGSRHAFDADHIACIDNTVRKLTQQKQDAMGVGFYFSLGHSSVVILVTIVSAVAFHWIKQHAPLLEEIGGALGMGIAGVFLLLVGILNTFILIDLFKVLHASRGNKHSQEALETMLDENSLMKRFFSFLFGFISKSWHVFPVGFLFGLGFGTASQIALLALASTTFEISILGMLALPLAFAAGMTLFDTCDGIFMVKAYDWAFKTPVRKIYYNITITSLGVVVALGIGTIQLFQMLSAQMHWEFGGLLGYIQNLDFEHLGYYIVGVFVLVWAISYGIWKFGRIEERWSMPCSPRVGQRSLRVD</sequence>
<gene>
    <name evidence="9" type="ordered locus">Hfelis_12040</name>
</gene>
<reference evidence="9 10" key="1">
    <citation type="journal article" date="2011" name="Genome Biol. Evol.">
        <title>Comparative whole genome sequence analysis of the carcinogenic bacterial model pathogen Helicobacter felis.</title>
        <authorList>
            <person name="Arnold I.C."/>
            <person name="Zigova Z."/>
            <person name="Holden M."/>
            <person name="Lawley T.D."/>
            <person name="Rad R."/>
            <person name="Dougan G."/>
            <person name="Falkow S."/>
            <person name="Bentley S.D."/>
            <person name="Muller A."/>
        </authorList>
    </citation>
    <scope>NUCLEOTIDE SEQUENCE [LARGE SCALE GENOMIC DNA]</scope>
    <source>
        <strain evidence="10">ATCC 49179 / CCUG 28539 / NCTC 12436 / CS1</strain>
    </source>
</reference>
<feature type="transmembrane region" description="Helical" evidence="8">
    <location>
        <begin position="73"/>
        <end position="97"/>
    </location>
</feature>
<dbReference type="Proteomes" id="UP000007934">
    <property type="component" value="Chromosome"/>
</dbReference>
<feature type="transmembrane region" description="Helical" evidence="8">
    <location>
        <begin position="164"/>
        <end position="187"/>
    </location>
</feature>
<evidence type="ECO:0000313" key="10">
    <source>
        <dbReference type="Proteomes" id="UP000007934"/>
    </source>
</evidence>
<evidence type="ECO:0000256" key="2">
    <source>
        <dbReference type="ARBA" id="ARBA00010892"/>
    </source>
</evidence>
<keyword evidence="7 8" id="KW-0472">Membrane</keyword>
<feature type="transmembrane region" description="Helical" evidence="8">
    <location>
        <begin position="6"/>
        <end position="25"/>
    </location>
</feature>
<dbReference type="Pfam" id="PF03824">
    <property type="entry name" value="NicO"/>
    <property type="match status" value="1"/>
</dbReference>